<dbReference type="InterPro" id="IPR001173">
    <property type="entry name" value="Glyco_trans_2-like"/>
</dbReference>
<dbReference type="EMBL" id="AFNN01000016">
    <property type="protein sequence ID" value="EGL86251.1"/>
    <property type="molecule type" value="Genomic_DNA"/>
</dbReference>
<protein>
    <submittedName>
        <fullName evidence="2">Glycosyltransferase, group 2 domain protein</fullName>
    </submittedName>
</protein>
<reference evidence="2 3" key="1">
    <citation type="submission" date="2011-04" db="EMBL/GenBank/DDBJ databases">
        <authorList>
            <person name="Durkin A.S."/>
            <person name="Radune D."/>
            <person name="Hostetler J."/>
            <person name="Torralba M."/>
            <person name="Gillis M."/>
            <person name="Methe B."/>
            <person name="Sutton G."/>
            <person name="Nelson K.E."/>
        </authorList>
    </citation>
    <scope>NUCLEOTIDE SEQUENCE [LARGE SCALE GENOMIC DNA]</scope>
    <source>
        <strain evidence="2 3">SK1076</strain>
    </source>
</reference>
<dbReference type="InterPro" id="IPR029044">
    <property type="entry name" value="Nucleotide-diphossugar_trans"/>
</dbReference>
<dbReference type="GO" id="GO:0016740">
    <property type="term" value="F:transferase activity"/>
    <property type="evidence" value="ECO:0007669"/>
    <property type="project" value="UniProtKB-KW"/>
</dbReference>
<feature type="domain" description="Glycosyltransferase 2-like" evidence="1">
    <location>
        <begin position="4"/>
        <end position="93"/>
    </location>
</feature>
<proteinExistence type="predicted"/>
<dbReference type="eggNOG" id="COG1216">
    <property type="taxonomic scope" value="Bacteria"/>
</dbReference>
<sequence length="94" mass="10547">MNYVVIPAYQPDNKLIKLVEKIHDKSDFKILIIDDGSSPACQKIFDKASQYATILRHEVNQGKGHALKTAFQFIKEQNSYGTVVTADADGQHKI</sequence>
<comment type="caution">
    <text evidence="2">The sequence shown here is derived from an EMBL/GenBank/DDBJ whole genome shotgun (WGS) entry which is preliminary data.</text>
</comment>
<accession>F5W0M5</accession>
<dbReference type="Gene3D" id="3.90.550.10">
    <property type="entry name" value="Spore Coat Polysaccharide Biosynthesis Protein SpsA, Chain A"/>
    <property type="match status" value="1"/>
</dbReference>
<dbReference type="Pfam" id="PF00535">
    <property type="entry name" value="Glycos_transf_2"/>
    <property type="match status" value="1"/>
</dbReference>
<dbReference type="AlphaFoldDB" id="F5W0M5"/>
<gene>
    <name evidence="2" type="ORF">HMPREF9967_1147</name>
</gene>
<dbReference type="PANTHER" id="PTHR10859:SF114">
    <property type="entry name" value="DOLICHOL-PHOSPHATE MANNOSYLTRANSFERASE"/>
    <property type="match status" value="1"/>
</dbReference>
<evidence type="ECO:0000313" key="2">
    <source>
        <dbReference type="EMBL" id="EGL86251.1"/>
    </source>
</evidence>
<organism evidence="2 3">
    <name type="scientific">Streptococcus infantis SK1076</name>
    <dbReference type="NCBI Taxonomy" id="1005705"/>
    <lineage>
        <taxon>Bacteria</taxon>
        <taxon>Bacillati</taxon>
        <taxon>Bacillota</taxon>
        <taxon>Bacilli</taxon>
        <taxon>Lactobacillales</taxon>
        <taxon>Streptococcaceae</taxon>
        <taxon>Streptococcus</taxon>
    </lineage>
</organism>
<dbReference type="Proteomes" id="UP000010138">
    <property type="component" value="Unassembled WGS sequence"/>
</dbReference>
<dbReference type="GO" id="GO:0006487">
    <property type="term" value="P:protein N-linked glycosylation"/>
    <property type="evidence" value="ECO:0007669"/>
    <property type="project" value="TreeGrafter"/>
</dbReference>
<keyword evidence="2" id="KW-0808">Transferase</keyword>
<dbReference type="PANTHER" id="PTHR10859">
    <property type="entry name" value="GLYCOSYL TRANSFERASE"/>
    <property type="match status" value="1"/>
</dbReference>
<dbReference type="SUPFAM" id="SSF53448">
    <property type="entry name" value="Nucleotide-diphospho-sugar transferases"/>
    <property type="match status" value="1"/>
</dbReference>
<evidence type="ECO:0000313" key="3">
    <source>
        <dbReference type="Proteomes" id="UP000010138"/>
    </source>
</evidence>
<evidence type="ECO:0000259" key="1">
    <source>
        <dbReference type="Pfam" id="PF00535"/>
    </source>
</evidence>
<name>F5W0M5_9STRE</name>